<evidence type="ECO:0000256" key="2">
    <source>
        <dbReference type="ARBA" id="ARBA00022692"/>
    </source>
</evidence>
<dbReference type="EMBL" id="CP063361">
    <property type="protein sequence ID" value="UOD30687.1"/>
    <property type="molecule type" value="Genomic_DNA"/>
</dbReference>
<name>A0ABY4A7T2_9BURK</name>
<keyword evidence="4 5" id="KW-0472">Membrane</keyword>
<dbReference type="Proteomes" id="UP000831532">
    <property type="component" value="Chromosome"/>
</dbReference>
<feature type="transmembrane region" description="Helical" evidence="5">
    <location>
        <begin position="208"/>
        <end position="226"/>
    </location>
</feature>
<dbReference type="InterPro" id="IPR036640">
    <property type="entry name" value="ABC1_TM_sf"/>
</dbReference>
<evidence type="ECO:0000256" key="5">
    <source>
        <dbReference type="SAM" id="Phobius"/>
    </source>
</evidence>
<evidence type="ECO:0000259" key="6">
    <source>
        <dbReference type="PROSITE" id="PS50929"/>
    </source>
</evidence>
<dbReference type="Gene3D" id="3.90.70.10">
    <property type="entry name" value="Cysteine proteinases"/>
    <property type="match status" value="1"/>
</dbReference>
<evidence type="ECO:0008006" key="10">
    <source>
        <dbReference type="Google" id="ProtNLM"/>
    </source>
</evidence>
<feature type="transmembrane region" description="Helical" evidence="5">
    <location>
        <begin position="174"/>
        <end position="196"/>
    </location>
</feature>
<keyword evidence="9" id="KW-1185">Reference proteome</keyword>
<dbReference type="PROSITE" id="PS50990">
    <property type="entry name" value="PEPTIDASE_C39"/>
    <property type="match status" value="1"/>
</dbReference>
<feature type="domain" description="ABC transmembrane type-1" evidence="6">
    <location>
        <begin position="174"/>
        <end position="225"/>
    </location>
</feature>
<protein>
    <recommendedName>
        <fullName evidence="10">Type I secretion system permease/ATPase</fullName>
    </recommendedName>
</protein>
<feature type="domain" description="Peptidase C39" evidence="7">
    <location>
        <begin position="8"/>
        <end position="133"/>
    </location>
</feature>
<dbReference type="RefSeq" id="WP_243491917.1">
    <property type="nucleotide sequence ID" value="NZ_CP063361.1"/>
</dbReference>
<keyword evidence="3 5" id="KW-1133">Transmembrane helix</keyword>
<dbReference type="SUPFAM" id="SSF90123">
    <property type="entry name" value="ABC transporter transmembrane region"/>
    <property type="match status" value="1"/>
</dbReference>
<keyword evidence="2 5" id="KW-0812">Transmembrane</keyword>
<evidence type="ECO:0000256" key="3">
    <source>
        <dbReference type="ARBA" id="ARBA00022989"/>
    </source>
</evidence>
<dbReference type="InterPro" id="IPR011527">
    <property type="entry name" value="ABC1_TM_dom"/>
</dbReference>
<reference evidence="8 9" key="1">
    <citation type="submission" date="2020-10" db="EMBL/GenBank/DDBJ databases">
        <title>Genome analysis of Massilia species.</title>
        <authorList>
            <person name="Jung D.-H."/>
        </authorList>
    </citation>
    <scope>NUCLEOTIDE SEQUENCE [LARGE SCALE GENOMIC DNA]</scope>
    <source>
        <strain evidence="9">sipir</strain>
    </source>
</reference>
<evidence type="ECO:0000256" key="4">
    <source>
        <dbReference type="ARBA" id="ARBA00023136"/>
    </source>
</evidence>
<evidence type="ECO:0000313" key="9">
    <source>
        <dbReference type="Proteomes" id="UP000831532"/>
    </source>
</evidence>
<dbReference type="PROSITE" id="PS50929">
    <property type="entry name" value="ABC_TM1F"/>
    <property type="match status" value="1"/>
</dbReference>
<gene>
    <name evidence="8" type="ORF">INH39_02775</name>
</gene>
<accession>A0ABY4A7T2</accession>
<comment type="subcellular location">
    <subcellularLocation>
        <location evidence="1">Cell membrane</location>
        <topology evidence="1">Multi-pass membrane protein</topology>
    </subcellularLocation>
</comment>
<organism evidence="8 9">
    <name type="scientific">Massilia violaceinigra</name>
    <dbReference type="NCBI Taxonomy" id="2045208"/>
    <lineage>
        <taxon>Bacteria</taxon>
        <taxon>Pseudomonadati</taxon>
        <taxon>Pseudomonadota</taxon>
        <taxon>Betaproteobacteria</taxon>
        <taxon>Burkholderiales</taxon>
        <taxon>Oxalobacteraceae</taxon>
        <taxon>Telluria group</taxon>
        <taxon>Massilia</taxon>
    </lineage>
</organism>
<dbReference type="InterPro" id="IPR005074">
    <property type="entry name" value="Peptidase_C39"/>
</dbReference>
<evidence type="ECO:0000313" key="8">
    <source>
        <dbReference type="EMBL" id="UOD30687.1"/>
    </source>
</evidence>
<sequence>MKHTGVSKASFFWVLQGLCTLHRKPYSPEIAQQQLAAPYSTDSLAGALTSFGFKAGVGSVKSARLHKESFPLAAFLRDSGAQAGSGKDGACVVALVLQAGRDSVLVVEPDDSAPRTISLAEFGERFLGKIIRVTPESADASDPDSEELARQSRRFGFSWFVPELLKHKKLWQEVLLASLVIQLIALATPLFTQAIIDKVVVHHSQSTLIVIAIGMAVFMLFSAVLLKWTPPSRQFAPEFKL</sequence>
<evidence type="ECO:0000259" key="7">
    <source>
        <dbReference type="PROSITE" id="PS50990"/>
    </source>
</evidence>
<proteinExistence type="predicted"/>
<evidence type="ECO:0000256" key="1">
    <source>
        <dbReference type="ARBA" id="ARBA00004651"/>
    </source>
</evidence>
<dbReference type="Gene3D" id="1.20.1560.10">
    <property type="entry name" value="ABC transporter type 1, transmembrane domain"/>
    <property type="match status" value="1"/>
</dbReference>